<dbReference type="EMBL" id="SKBU01000015">
    <property type="protein sequence ID" value="TCJ16752.1"/>
    <property type="molecule type" value="Genomic_DNA"/>
</dbReference>
<dbReference type="PANTHER" id="PTHR42978">
    <property type="entry name" value="QUORUM-QUENCHING LACTONASE YTNP-RELATED-RELATED"/>
    <property type="match status" value="1"/>
</dbReference>
<dbReference type="InterPro" id="IPR051013">
    <property type="entry name" value="MBL_superfamily_lactonases"/>
</dbReference>
<evidence type="ECO:0000256" key="1">
    <source>
        <dbReference type="ARBA" id="ARBA00007749"/>
    </source>
</evidence>
<dbReference type="InterPro" id="IPR001279">
    <property type="entry name" value="Metallo-B-lactamas"/>
</dbReference>
<dbReference type="Gene3D" id="3.60.15.10">
    <property type="entry name" value="Ribonuclease Z/Hydroxyacylglutathione hydrolase-like"/>
    <property type="match status" value="1"/>
</dbReference>
<gene>
    <name evidence="6" type="ORF">E0L93_08490</name>
</gene>
<evidence type="ECO:0000313" key="6">
    <source>
        <dbReference type="EMBL" id="TCJ16752.1"/>
    </source>
</evidence>
<evidence type="ECO:0000256" key="2">
    <source>
        <dbReference type="ARBA" id="ARBA00022723"/>
    </source>
</evidence>
<dbReference type="GO" id="GO:0046872">
    <property type="term" value="F:metal ion binding"/>
    <property type="evidence" value="ECO:0007669"/>
    <property type="project" value="UniProtKB-KW"/>
</dbReference>
<evidence type="ECO:0000256" key="4">
    <source>
        <dbReference type="ARBA" id="ARBA00022833"/>
    </source>
</evidence>
<dbReference type="Proteomes" id="UP000295244">
    <property type="component" value="Unassembled WGS sequence"/>
</dbReference>
<keyword evidence="2" id="KW-0479">Metal-binding</keyword>
<dbReference type="InterPro" id="IPR036866">
    <property type="entry name" value="RibonucZ/Hydroxyglut_hydro"/>
</dbReference>
<dbReference type="PANTHER" id="PTHR42978:SF6">
    <property type="entry name" value="QUORUM-QUENCHING LACTONASE YTNP-RELATED"/>
    <property type="match status" value="1"/>
</dbReference>
<dbReference type="SUPFAM" id="SSF56281">
    <property type="entry name" value="Metallo-hydrolase/oxidoreductase"/>
    <property type="match status" value="1"/>
</dbReference>
<protein>
    <submittedName>
        <fullName evidence="6">MBL fold metallo-hydrolase</fullName>
    </submittedName>
</protein>
<dbReference type="SMART" id="SM00849">
    <property type="entry name" value="Lactamase_B"/>
    <property type="match status" value="1"/>
</dbReference>
<organism evidence="6 7">
    <name type="scientific">Rubrobacter taiwanensis</name>
    <dbReference type="NCBI Taxonomy" id="185139"/>
    <lineage>
        <taxon>Bacteria</taxon>
        <taxon>Bacillati</taxon>
        <taxon>Actinomycetota</taxon>
        <taxon>Rubrobacteria</taxon>
        <taxon>Rubrobacterales</taxon>
        <taxon>Rubrobacteraceae</taxon>
        <taxon>Rubrobacter</taxon>
    </lineage>
</organism>
<proteinExistence type="inferred from homology"/>
<comment type="similarity">
    <text evidence="1">Belongs to the metallo-beta-lactamase superfamily.</text>
</comment>
<reference evidence="6 7" key="1">
    <citation type="submission" date="2019-03" db="EMBL/GenBank/DDBJ databases">
        <title>Whole genome sequence of a novel Rubrobacter taiwanensis strain, isolated from Yellowstone National Park.</title>
        <authorList>
            <person name="Freed S."/>
            <person name="Ramaley R.F."/>
            <person name="Kyndt J.A."/>
        </authorList>
    </citation>
    <scope>NUCLEOTIDE SEQUENCE [LARGE SCALE GENOMIC DNA]</scope>
    <source>
        <strain evidence="6 7">Yellowstone</strain>
    </source>
</reference>
<keyword evidence="3 6" id="KW-0378">Hydrolase</keyword>
<dbReference type="Pfam" id="PF00753">
    <property type="entry name" value="Lactamase_B"/>
    <property type="match status" value="1"/>
</dbReference>
<sequence length="339" mass="36756">MAPARSHPERRPLRGGPAKLSEASIYRAATSLPSLPACFKLIRLRGRCQYSAGRTPGLSFPGAENYGEAVGDLARESLRIGEVELRALEDGIFTTAAGNLLGDDSLRARIRGALQPVLAVTAEHIVLLDAGFGPEIPPGLKESYTLRRERSLPQSLREAGYEPEDVTHIVLSHLDPDHAGWALQERHFPNATVYLQRAALEEAAGMPAGHPRREVAASARHAAEEDWAVLLEGDVQIVPGVRVEVRPGHAAGHQIVWIESGGEAALFTGDLAPSNIFLNPDLISSADTDPEAARRNRAEILSEAERRRLPVFLYHEPTLAVARILRTEKGGFKGVPFEG</sequence>
<feature type="domain" description="Metallo-beta-lactamase" evidence="5">
    <location>
        <begin position="114"/>
        <end position="315"/>
    </location>
</feature>
<name>A0A4V2NWC7_9ACTN</name>
<comment type="caution">
    <text evidence="6">The sequence shown here is derived from an EMBL/GenBank/DDBJ whole genome shotgun (WGS) entry which is preliminary data.</text>
</comment>
<dbReference type="GO" id="GO:0016787">
    <property type="term" value="F:hydrolase activity"/>
    <property type="evidence" value="ECO:0007669"/>
    <property type="project" value="UniProtKB-KW"/>
</dbReference>
<dbReference type="AlphaFoldDB" id="A0A4V2NWC7"/>
<evidence type="ECO:0000313" key="7">
    <source>
        <dbReference type="Proteomes" id="UP000295244"/>
    </source>
</evidence>
<keyword evidence="4" id="KW-0862">Zinc</keyword>
<keyword evidence="7" id="KW-1185">Reference proteome</keyword>
<dbReference type="OrthoDB" id="5177904at2"/>
<evidence type="ECO:0000259" key="5">
    <source>
        <dbReference type="SMART" id="SM00849"/>
    </source>
</evidence>
<evidence type="ECO:0000256" key="3">
    <source>
        <dbReference type="ARBA" id="ARBA00022801"/>
    </source>
</evidence>
<accession>A0A4V2NWC7</accession>